<comment type="subcellular location">
    <subcellularLocation>
        <location evidence="1">Membrane</location>
        <topology evidence="1">Multi-pass membrane protein</topology>
    </subcellularLocation>
</comment>
<evidence type="ECO:0000313" key="9">
    <source>
        <dbReference type="EMBL" id="KAK3884057.1"/>
    </source>
</evidence>
<dbReference type="Proteomes" id="UP001286313">
    <property type="component" value="Unassembled WGS sequence"/>
</dbReference>
<evidence type="ECO:0000256" key="5">
    <source>
        <dbReference type="ARBA" id="ARBA00023136"/>
    </source>
</evidence>
<feature type="transmembrane region" description="Helical" evidence="7">
    <location>
        <begin position="284"/>
        <end position="304"/>
    </location>
</feature>
<dbReference type="PANTHER" id="PTHR16172:SF37">
    <property type="entry name" value="RE36877P"/>
    <property type="match status" value="1"/>
</dbReference>
<accession>A0AAE1G383</accession>
<protein>
    <recommendedName>
        <fullName evidence="8">Major facilitator superfamily associated domain-containing protein</fullName>
    </recommendedName>
</protein>
<feature type="domain" description="Major facilitator superfamily associated" evidence="8">
    <location>
        <begin position="8"/>
        <end position="560"/>
    </location>
</feature>
<dbReference type="Gene3D" id="1.20.1250.20">
    <property type="entry name" value="MFS general substrate transporter like domains"/>
    <property type="match status" value="2"/>
</dbReference>
<feature type="transmembrane region" description="Helical" evidence="7">
    <location>
        <begin position="356"/>
        <end position="378"/>
    </location>
</feature>
<evidence type="ECO:0000256" key="6">
    <source>
        <dbReference type="SAM" id="MobiDB-lite"/>
    </source>
</evidence>
<keyword evidence="4 7" id="KW-1133">Transmembrane helix</keyword>
<evidence type="ECO:0000313" key="10">
    <source>
        <dbReference type="Proteomes" id="UP001286313"/>
    </source>
</evidence>
<gene>
    <name evidence="9" type="ORF">Pcinc_011645</name>
</gene>
<keyword evidence="5 7" id="KW-0472">Membrane</keyword>
<feature type="region of interest" description="Disordered" evidence="6">
    <location>
        <begin position="597"/>
        <end position="655"/>
    </location>
</feature>
<evidence type="ECO:0000256" key="4">
    <source>
        <dbReference type="ARBA" id="ARBA00022989"/>
    </source>
</evidence>
<evidence type="ECO:0000256" key="7">
    <source>
        <dbReference type="SAM" id="Phobius"/>
    </source>
</evidence>
<keyword evidence="3 7" id="KW-0812">Transmembrane</keyword>
<feature type="transmembrane region" description="Helical" evidence="7">
    <location>
        <begin position="563"/>
        <end position="586"/>
    </location>
</feature>
<dbReference type="PANTHER" id="PTHR16172">
    <property type="entry name" value="MAJOR FACILITATOR SUPERFAMILY DOMAIN-CONTAINING PROTEIN 6-LIKE"/>
    <property type="match status" value="1"/>
</dbReference>
<keyword evidence="10" id="KW-1185">Reference proteome</keyword>
<dbReference type="GO" id="GO:0016020">
    <property type="term" value="C:membrane"/>
    <property type="evidence" value="ECO:0007669"/>
    <property type="project" value="UniProtKB-SubCell"/>
</dbReference>
<feature type="transmembrane region" description="Helical" evidence="7">
    <location>
        <begin position="399"/>
        <end position="421"/>
    </location>
</feature>
<evidence type="ECO:0000256" key="2">
    <source>
        <dbReference type="ARBA" id="ARBA00005241"/>
    </source>
</evidence>
<evidence type="ECO:0000256" key="1">
    <source>
        <dbReference type="ARBA" id="ARBA00004141"/>
    </source>
</evidence>
<evidence type="ECO:0000259" key="8">
    <source>
        <dbReference type="Pfam" id="PF12832"/>
    </source>
</evidence>
<dbReference type="Pfam" id="PF12832">
    <property type="entry name" value="MFS_1_like"/>
    <property type="match status" value="1"/>
</dbReference>
<feature type="transmembrane region" description="Helical" evidence="7">
    <location>
        <begin position="43"/>
        <end position="61"/>
    </location>
</feature>
<name>A0AAE1G383_PETCI</name>
<dbReference type="SUPFAM" id="SSF103473">
    <property type="entry name" value="MFS general substrate transporter"/>
    <property type="match status" value="1"/>
</dbReference>
<proteinExistence type="inferred from homology"/>
<evidence type="ECO:0000256" key="3">
    <source>
        <dbReference type="ARBA" id="ARBA00022692"/>
    </source>
</evidence>
<dbReference type="InterPro" id="IPR036259">
    <property type="entry name" value="MFS_trans_sf"/>
</dbReference>
<dbReference type="EMBL" id="JAWQEG010000921">
    <property type="protein sequence ID" value="KAK3884057.1"/>
    <property type="molecule type" value="Genomic_DNA"/>
</dbReference>
<reference evidence="9" key="1">
    <citation type="submission" date="2023-10" db="EMBL/GenBank/DDBJ databases">
        <title>Genome assemblies of two species of porcelain crab, Petrolisthes cinctipes and Petrolisthes manimaculis (Anomura: Porcellanidae).</title>
        <authorList>
            <person name="Angst P."/>
        </authorList>
    </citation>
    <scope>NUCLEOTIDE SEQUENCE</scope>
    <source>
        <strain evidence="9">PB745_01</strain>
        <tissue evidence="9">Gill</tissue>
    </source>
</reference>
<comment type="similarity">
    <text evidence="2">Belongs to the major facilitator superfamily. MFSD6 family.</text>
</comment>
<dbReference type="InterPro" id="IPR051717">
    <property type="entry name" value="MFS_MFSD6"/>
</dbReference>
<feature type="compositionally biased region" description="Basic and acidic residues" evidence="6">
    <location>
        <begin position="601"/>
        <end position="642"/>
    </location>
</feature>
<sequence>MKINWKLIPIKIHYFCFLGCVSPIIPFLIVLGMQMGIPVEVTSGLYAVFLLSVVLVKPIFAMTADAFPSYRRLIFLLTLALMTLSYCSIYFIPPLRENLGLEGQLVWAVDKGTTKPVSVEPGPPYDVEGTHEDSHRGELVLRTQYNGSCFVAKAWDCVARCNQPWACINSNTTTINSSHHSILHNTFKVTALGNDHGLDVVQSGEMGSGGGLISPGGIEHSGQPMWGVEGQRHRRNGHIVNDRLYRIEGVNVSTDLLMANLSVECDGGQWEGEGCKSVWTYGEFWGFAILLLVGTIAMATGVSVTDAIIVDTIGKEGDYGVQRAWGTVGWGLMGPVAGLLIDWWSGSSVTKDYAPAFLICFILGSVDVLVAATSIRVPKIETETNLISKVLPLLKQPRFFVFCIFVIFNGAFDVFSASYVIVMQEDMARGTSAMSYIKFIQGLTIFVECGIEAPFMFINKWFMTRLGAHYVTSLVFFLYIFRLLGLCLAGWFCPVWVTLVVEMLNGPCYGLGYTAIVVYSSRISPPGTSTTVQSITNICYESIGYSIAMFGGGQLYGALGGPLMYLVVGIAAIVVFVLHIISLRLLPPPPEENTKIIQEQSSKEEEGVGTEKIHMNAEHQNTDKEALTENEEEHLNQKRENESGQGPENQTEKVV</sequence>
<feature type="transmembrane region" description="Helical" evidence="7">
    <location>
        <begin position="12"/>
        <end position="37"/>
    </location>
</feature>
<comment type="caution">
    <text evidence="9">The sequence shown here is derived from an EMBL/GenBank/DDBJ whole genome shotgun (WGS) entry which is preliminary data.</text>
</comment>
<feature type="transmembrane region" description="Helical" evidence="7">
    <location>
        <begin position="324"/>
        <end position="344"/>
    </location>
</feature>
<feature type="transmembrane region" description="Helical" evidence="7">
    <location>
        <begin position="73"/>
        <end position="92"/>
    </location>
</feature>
<organism evidence="9 10">
    <name type="scientific">Petrolisthes cinctipes</name>
    <name type="common">Flat porcelain crab</name>
    <dbReference type="NCBI Taxonomy" id="88211"/>
    <lineage>
        <taxon>Eukaryota</taxon>
        <taxon>Metazoa</taxon>
        <taxon>Ecdysozoa</taxon>
        <taxon>Arthropoda</taxon>
        <taxon>Crustacea</taxon>
        <taxon>Multicrustacea</taxon>
        <taxon>Malacostraca</taxon>
        <taxon>Eumalacostraca</taxon>
        <taxon>Eucarida</taxon>
        <taxon>Decapoda</taxon>
        <taxon>Pleocyemata</taxon>
        <taxon>Anomura</taxon>
        <taxon>Galatheoidea</taxon>
        <taxon>Porcellanidae</taxon>
        <taxon>Petrolisthes</taxon>
    </lineage>
</organism>
<feature type="transmembrane region" description="Helical" evidence="7">
    <location>
        <begin position="470"/>
        <end position="497"/>
    </location>
</feature>
<feature type="transmembrane region" description="Helical" evidence="7">
    <location>
        <begin position="433"/>
        <end position="458"/>
    </location>
</feature>
<dbReference type="InterPro" id="IPR024989">
    <property type="entry name" value="MFS_assoc_dom"/>
</dbReference>
<dbReference type="AlphaFoldDB" id="A0AAE1G383"/>